<keyword evidence="2" id="KW-1185">Reference proteome</keyword>
<protein>
    <submittedName>
        <fullName evidence="1">7904_t:CDS:1</fullName>
    </submittedName>
</protein>
<proteinExistence type="predicted"/>
<comment type="caution">
    <text evidence="1">The sequence shown here is derived from an EMBL/GenBank/DDBJ whole genome shotgun (WGS) entry which is preliminary data.</text>
</comment>
<organism evidence="1 2">
    <name type="scientific">Scutellospora calospora</name>
    <dbReference type="NCBI Taxonomy" id="85575"/>
    <lineage>
        <taxon>Eukaryota</taxon>
        <taxon>Fungi</taxon>
        <taxon>Fungi incertae sedis</taxon>
        <taxon>Mucoromycota</taxon>
        <taxon>Glomeromycotina</taxon>
        <taxon>Glomeromycetes</taxon>
        <taxon>Diversisporales</taxon>
        <taxon>Gigasporaceae</taxon>
        <taxon>Scutellospora</taxon>
    </lineage>
</organism>
<name>A0ACA9MTA5_9GLOM</name>
<dbReference type="EMBL" id="CAJVPM010016112">
    <property type="protein sequence ID" value="CAG8612078.1"/>
    <property type="molecule type" value="Genomic_DNA"/>
</dbReference>
<reference evidence="1" key="1">
    <citation type="submission" date="2021-06" db="EMBL/GenBank/DDBJ databases">
        <authorList>
            <person name="Kallberg Y."/>
            <person name="Tangrot J."/>
            <person name="Rosling A."/>
        </authorList>
    </citation>
    <scope>NUCLEOTIDE SEQUENCE</scope>
    <source>
        <strain evidence="1">AU212A</strain>
    </source>
</reference>
<feature type="non-terminal residue" evidence="1">
    <location>
        <position position="45"/>
    </location>
</feature>
<feature type="non-terminal residue" evidence="1">
    <location>
        <position position="1"/>
    </location>
</feature>
<dbReference type="Proteomes" id="UP000789860">
    <property type="component" value="Unassembled WGS sequence"/>
</dbReference>
<gene>
    <name evidence="1" type="ORF">SCALOS_LOCUS7328</name>
</gene>
<evidence type="ECO:0000313" key="2">
    <source>
        <dbReference type="Proteomes" id="UP000789860"/>
    </source>
</evidence>
<evidence type="ECO:0000313" key="1">
    <source>
        <dbReference type="EMBL" id="CAG8612078.1"/>
    </source>
</evidence>
<accession>A0ACA9MTA5</accession>
<sequence>GTQSNKQAPDLEWQHARHKRELHWITGFFWFKLHLLTDGVKGGKG</sequence>